<dbReference type="Gene3D" id="2.60.200.20">
    <property type="match status" value="1"/>
</dbReference>
<dbReference type="RefSeq" id="WP_155084530.1">
    <property type="nucleotide sequence ID" value="NZ_WMIA01000025.1"/>
</dbReference>
<protein>
    <submittedName>
        <fullName evidence="2">FHA domain-containing protein</fullName>
    </submittedName>
</protein>
<dbReference type="InterPro" id="IPR050923">
    <property type="entry name" value="Cell_Proc_Reg/RNA_Proc"/>
</dbReference>
<dbReference type="PROSITE" id="PS50006">
    <property type="entry name" value="FHA_DOMAIN"/>
    <property type="match status" value="1"/>
</dbReference>
<dbReference type="EMBL" id="WMIA01000025">
    <property type="protein sequence ID" value="MTF40323.1"/>
    <property type="molecule type" value="Genomic_DNA"/>
</dbReference>
<name>A0A844GXN4_9CHRO</name>
<comment type="caution">
    <text evidence="2">The sequence shown here is derived from an EMBL/GenBank/DDBJ whole genome shotgun (WGS) entry which is preliminary data.</text>
</comment>
<organism evidence="2 3">
    <name type="scientific">Cyanobacterium aponinum 0216</name>
    <dbReference type="NCBI Taxonomy" id="2676140"/>
    <lineage>
        <taxon>Bacteria</taxon>
        <taxon>Bacillati</taxon>
        <taxon>Cyanobacteriota</taxon>
        <taxon>Cyanophyceae</taxon>
        <taxon>Oscillatoriophycideae</taxon>
        <taxon>Chroococcales</taxon>
        <taxon>Geminocystaceae</taxon>
        <taxon>Cyanobacterium</taxon>
    </lineage>
</organism>
<dbReference type="AlphaFoldDB" id="A0A844GXN4"/>
<dbReference type="SMART" id="SM00240">
    <property type="entry name" value="FHA"/>
    <property type="match status" value="1"/>
</dbReference>
<dbReference type="PANTHER" id="PTHR23308">
    <property type="entry name" value="NUCLEAR INHIBITOR OF PROTEIN PHOSPHATASE-1"/>
    <property type="match status" value="1"/>
</dbReference>
<sequence>MTNTDFGGDIIRQRQKLTPDNAQLIILNGKKPQHIFALKQMRIIIGRSQPPIYCADIDLTDFDENTPSSISRRHAELKWVDEKLQIIDLNSSNGTFVEGEKLHPLDVNNPPTPVILHHGSKLKLGNLEMKIQESSML</sequence>
<dbReference type="InterPro" id="IPR008984">
    <property type="entry name" value="SMAD_FHA_dom_sf"/>
</dbReference>
<dbReference type="InterPro" id="IPR000253">
    <property type="entry name" value="FHA_dom"/>
</dbReference>
<proteinExistence type="predicted"/>
<feature type="domain" description="FHA" evidence="1">
    <location>
        <begin position="43"/>
        <end position="102"/>
    </location>
</feature>
<dbReference type="Pfam" id="PF00498">
    <property type="entry name" value="FHA"/>
    <property type="match status" value="1"/>
</dbReference>
<evidence type="ECO:0000313" key="3">
    <source>
        <dbReference type="Proteomes" id="UP000437131"/>
    </source>
</evidence>
<accession>A0A844GXN4</accession>
<dbReference type="CDD" id="cd00060">
    <property type="entry name" value="FHA"/>
    <property type="match status" value="1"/>
</dbReference>
<dbReference type="Proteomes" id="UP000437131">
    <property type="component" value="Unassembled WGS sequence"/>
</dbReference>
<evidence type="ECO:0000259" key="1">
    <source>
        <dbReference type="PROSITE" id="PS50006"/>
    </source>
</evidence>
<evidence type="ECO:0000313" key="2">
    <source>
        <dbReference type="EMBL" id="MTF40323.1"/>
    </source>
</evidence>
<gene>
    <name evidence="2" type="ORF">GGC33_15495</name>
</gene>
<reference evidence="2 3" key="1">
    <citation type="submission" date="2019-11" db="EMBL/GenBank/DDBJ databases">
        <title>Isolation of a new High Light Tolerant Cyanobacteria.</title>
        <authorList>
            <person name="Dobson Z."/>
            <person name="Vaughn N."/>
            <person name="Vaughn M."/>
            <person name="Fromme P."/>
            <person name="Mazor Y."/>
        </authorList>
    </citation>
    <scope>NUCLEOTIDE SEQUENCE [LARGE SCALE GENOMIC DNA]</scope>
    <source>
        <strain evidence="2 3">0216</strain>
    </source>
</reference>
<dbReference type="SUPFAM" id="SSF49879">
    <property type="entry name" value="SMAD/FHA domain"/>
    <property type="match status" value="1"/>
</dbReference>